<dbReference type="EC" id="2.7.13.3" evidence="3"/>
<dbReference type="AlphaFoldDB" id="A0A7W4Z183"/>
<evidence type="ECO:0000313" key="13">
    <source>
        <dbReference type="Proteomes" id="UP000589626"/>
    </source>
</evidence>
<evidence type="ECO:0000256" key="2">
    <source>
        <dbReference type="ARBA" id="ARBA00004236"/>
    </source>
</evidence>
<feature type="domain" description="HAMP" evidence="11">
    <location>
        <begin position="157"/>
        <end position="209"/>
    </location>
</feature>
<dbReference type="InterPro" id="IPR036097">
    <property type="entry name" value="HisK_dim/P_sf"/>
</dbReference>
<dbReference type="Gene3D" id="1.10.287.130">
    <property type="match status" value="1"/>
</dbReference>
<reference evidence="12 13" key="1">
    <citation type="submission" date="2020-08" db="EMBL/GenBank/DDBJ databases">
        <title>Sequencing the genomes of 1000 actinobacteria strains.</title>
        <authorList>
            <person name="Klenk H.-P."/>
        </authorList>
    </citation>
    <scope>NUCLEOTIDE SEQUENCE [LARGE SCALE GENOMIC DNA]</scope>
    <source>
        <strain evidence="12 13">DSM 105498</strain>
    </source>
</reference>
<dbReference type="InterPro" id="IPR003661">
    <property type="entry name" value="HisK_dim/P_dom"/>
</dbReference>
<keyword evidence="6 10" id="KW-0812">Transmembrane</keyword>
<keyword evidence="8 10" id="KW-1133">Transmembrane helix</keyword>
<protein>
    <recommendedName>
        <fullName evidence="3">histidine kinase</fullName>
        <ecNumber evidence="3">2.7.13.3</ecNumber>
    </recommendedName>
</protein>
<organism evidence="12 13">
    <name type="scientific">Nocardioides soli</name>
    <dbReference type="NCBI Taxonomy" id="1036020"/>
    <lineage>
        <taxon>Bacteria</taxon>
        <taxon>Bacillati</taxon>
        <taxon>Actinomycetota</taxon>
        <taxon>Actinomycetes</taxon>
        <taxon>Propionibacteriales</taxon>
        <taxon>Nocardioidaceae</taxon>
        <taxon>Nocardioides</taxon>
    </lineage>
</organism>
<comment type="subcellular location">
    <subcellularLocation>
        <location evidence="2">Cell membrane</location>
    </subcellularLocation>
</comment>
<evidence type="ECO:0000256" key="8">
    <source>
        <dbReference type="ARBA" id="ARBA00022989"/>
    </source>
</evidence>
<dbReference type="Pfam" id="PF00512">
    <property type="entry name" value="HisKA"/>
    <property type="match status" value="1"/>
</dbReference>
<dbReference type="PROSITE" id="PS50885">
    <property type="entry name" value="HAMP"/>
    <property type="match status" value="1"/>
</dbReference>
<gene>
    <name evidence="12" type="ORF">FHU40_001056</name>
</gene>
<keyword evidence="4" id="KW-0597">Phosphoprotein</keyword>
<dbReference type="InterPro" id="IPR003660">
    <property type="entry name" value="HAMP_dom"/>
</dbReference>
<dbReference type="CDD" id="cd00082">
    <property type="entry name" value="HisKA"/>
    <property type="match status" value="1"/>
</dbReference>
<evidence type="ECO:0000256" key="6">
    <source>
        <dbReference type="ARBA" id="ARBA00022692"/>
    </source>
</evidence>
<feature type="transmembrane region" description="Helical" evidence="10">
    <location>
        <begin position="6"/>
        <end position="27"/>
    </location>
</feature>
<dbReference type="InterPro" id="IPR050428">
    <property type="entry name" value="TCS_sensor_his_kinase"/>
</dbReference>
<evidence type="ECO:0000259" key="11">
    <source>
        <dbReference type="PROSITE" id="PS50885"/>
    </source>
</evidence>
<keyword evidence="9" id="KW-0902">Two-component regulatory system</keyword>
<evidence type="ECO:0000256" key="4">
    <source>
        <dbReference type="ARBA" id="ARBA00022553"/>
    </source>
</evidence>
<keyword evidence="13" id="KW-1185">Reference proteome</keyword>
<proteinExistence type="predicted"/>
<keyword evidence="7 12" id="KW-0418">Kinase</keyword>
<dbReference type="GO" id="GO:0005886">
    <property type="term" value="C:plasma membrane"/>
    <property type="evidence" value="ECO:0007669"/>
    <property type="project" value="UniProtKB-SubCell"/>
</dbReference>
<dbReference type="PANTHER" id="PTHR45436">
    <property type="entry name" value="SENSOR HISTIDINE KINASE YKOH"/>
    <property type="match status" value="1"/>
</dbReference>
<accession>A0A7W4Z183</accession>
<dbReference type="SMART" id="SM00388">
    <property type="entry name" value="HisKA"/>
    <property type="match status" value="1"/>
</dbReference>
<dbReference type="EMBL" id="JACHWR010000001">
    <property type="protein sequence ID" value="MBB3041255.1"/>
    <property type="molecule type" value="Genomic_DNA"/>
</dbReference>
<sequence>MRERLTAAFIILTIALLIGAGLVRTYVLRDLIREETAGQLDREAELVATVVSGREASGDPVDATFLQTLVGPEARLVLTSGDGSEIVVTGDDYRGDRDSADDIAATAEVDGGHGAQVTVSESPSVTRDLIGRDVGSVAALFLLIAIAAGLAGLIVAGVLSAPFQKLAVAAGALGRGRFDLDLPKTRIPEARAIANALRSSALALEDRVHRERAFAEHASHVLRTPLTGIRLELEDLSLRGDLPDDARDSVVRCLARVEEVSAVASELVEITRRGSLVVGAEVSLSDLSTQLAQRWADRLASRGRALTAAVEGDLALTYTPGPVEHATDLLLADVVRRGTGAVRIVFHGEPGGHLRIHVLCAGRTPEVDLGGETVDWVSQVRVVVEALGGRVTGDHPADGIEVLLPRR</sequence>
<comment type="catalytic activity">
    <reaction evidence="1">
        <text>ATP + protein L-histidine = ADP + protein N-phospho-L-histidine.</text>
        <dbReference type="EC" id="2.7.13.3"/>
    </reaction>
</comment>
<evidence type="ECO:0000256" key="10">
    <source>
        <dbReference type="SAM" id="Phobius"/>
    </source>
</evidence>
<evidence type="ECO:0000256" key="1">
    <source>
        <dbReference type="ARBA" id="ARBA00000085"/>
    </source>
</evidence>
<dbReference type="SUPFAM" id="SSF47384">
    <property type="entry name" value="Homodimeric domain of signal transducing histidine kinase"/>
    <property type="match status" value="1"/>
</dbReference>
<name>A0A7W4Z183_9ACTN</name>
<comment type="caution">
    <text evidence="12">The sequence shown here is derived from an EMBL/GenBank/DDBJ whole genome shotgun (WGS) entry which is preliminary data.</text>
</comment>
<evidence type="ECO:0000256" key="7">
    <source>
        <dbReference type="ARBA" id="ARBA00022777"/>
    </source>
</evidence>
<evidence type="ECO:0000256" key="5">
    <source>
        <dbReference type="ARBA" id="ARBA00022679"/>
    </source>
</evidence>
<evidence type="ECO:0000256" key="3">
    <source>
        <dbReference type="ARBA" id="ARBA00012438"/>
    </source>
</evidence>
<dbReference type="PANTHER" id="PTHR45436:SF5">
    <property type="entry name" value="SENSOR HISTIDINE KINASE TRCS"/>
    <property type="match status" value="1"/>
</dbReference>
<keyword evidence="5" id="KW-0808">Transferase</keyword>
<dbReference type="GO" id="GO:0000155">
    <property type="term" value="F:phosphorelay sensor kinase activity"/>
    <property type="evidence" value="ECO:0007669"/>
    <property type="project" value="InterPro"/>
</dbReference>
<evidence type="ECO:0000313" key="12">
    <source>
        <dbReference type="EMBL" id="MBB3041255.1"/>
    </source>
</evidence>
<evidence type="ECO:0000256" key="9">
    <source>
        <dbReference type="ARBA" id="ARBA00023012"/>
    </source>
</evidence>
<keyword evidence="10" id="KW-0472">Membrane</keyword>
<feature type="transmembrane region" description="Helical" evidence="10">
    <location>
        <begin position="137"/>
        <end position="159"/>
    </location>
</feature>
<dbReference type="Proteomes" id="UP000589626">
    <property type="component" value="Unassembled WGS sequence"/>
</dbReference>
<dbReference type="RefSeq" id="WP_183591175.1">
    <property type="nucleotide sequence ID" value="NZ_JACHWR010000001.1"/>
</dbReference>